<evidence type="ECO:0000313" key="3">
    <source>
        <dbReference type="Proteomes" id="UP001150924"/>
    </source>
</evidence>
<dbReference type="RefSeq" id="WP_267774975.1">
    <property type="nucleotide sequence ID" value="NZ_JAPNKE010000002.1"/>
</dbReference>
<gene>
    <name evidence="2" type="ORF">OV079_40195</name>
</gene>
<evidence type="ECO:0008006" key="4">
    <source>
        <dbReference type="Google" id="ProtNLM"/>
    </source>
</evidence>
<dbReference type="PROSITE" id="PS51257">
    <property type="entry name" value="PROKAR_LIPOPROTEIN"/>
    <property type="match status" value="1"/>
</dbReference>
<feature type="region of interest" description="Disordered" evidence="1">
    <location>
        <begin position="40"/>
        <end position="66"/>
    </location>
</feature>
<feature type="compositionally biased region" description="Basic and acidic residues" evidence="1">
    <location>
        <begin position="48"/>
        <end position="58"/>
    </location>
</feature>
<dbReference type="AlphaFoldDB" id="A0A9X3J1H6"/>
<dbReference type="EMBL" id="JAPNKE010000002">
    <property type="protein sequence ID" value="MCY1011681.1"/>
    <property type="molecule type" value="Genomic_DNA"/>
</dbReference>
<proteinExistence type="predicted"/>
<evidence type="ECO:0000313" key="2">
    <source>
        <dbReference type="EMBL" id="MCY1011681.1"/>
    </source>
</evidence>
<organism evidence="2 3">
    <name type="scientific">Nannocystis pusilla</name>
    <dbReference type="NCBI Taxonomy" id="889268"/>
    <lineage>
        <taxon>Bacteria</taxon>
        <taxon>Pseudomonadati</taxon>
        <taxon>Myxococcota</taxon>
        <taxon>Polyangia</taxon>
        <taxon>Nannocystales</taxon>
        <taxon>Nannocystaceae</taxon>
        <taxon>Nannocystis</taxon>
    </lineage>
</organism>
<name>A0A9X3J1H6_9BACT</name>
<protein>
    <recommendedName>
        <fullName evidence="4">Lipoprotein</fullName>
    </recommendedName>
</protein>
<evidence type="ECO:0000256" key="1">
    <source>
        <dbReference type="SAM" id="MobiDB-lite"/>
    </source>
</evidence>
<keyword evidence="3" id="KW-1185">Reference proteome</keyword>
<comment type="caution">
    <text evidence="2">The sequence shown here is derived from an EMBL/GenBank/DDBJ whole genome shotgun (WGS) entry which is preliminary data.</text>
</comment>
<dbReference type="Proteomes" id="UP001150924">
    <property type="component" value="Unassembled WGS sequence"/>
</dbReference>
<sequence>MTKKMLAGLGVMVFSLAIGGCDEASFVAEEEARIDAEELAVAEDEAEERQNSVDDGPRDLAAPVRPAEDPCSDQYMEYSHAFHACGTCSNGRVNNIMKRTCFGTGAWCPKECTGWEPHISTCVPCEDW</sequence>
<reference evidence="2" key="1">
    <citation type="submission" date="2022-11" db="EMBL/GenBank/DDBJ databases">
        <title>Minimal conservation of predation-associated metabolite biosynthetic gene clusters underscores biosynthetic potential of Myxococcota including descriptions for ten novel species: Archangium lansinium sp. nov., Myxococcus landrumus sp. nov., Nannocystis bai.</title>
        <authorList>
            <person name="Ahearne A."/>
            <person name="Stevens C."/>
            <person name="Phillips K."/>
        </authorList>
    </citation>
    <scope>NUCLEOTIDE SEQUENCE</scope>
    <source>
        <strain evidence="2">Na p29</strain>
    </source>
</reference>
<accession>A0A9X3J1H6</accession>